<feature type="transmembrane region" description="Helical" evidence="7">
    <location>
        <begin position="141"/>
        <end position="161"/>
    </location>
</feature>
<dbReference type="CDD" id="cd16917">
    <property type="entry name" value="HATPase_UhpB-NarQ-NarX-like"/>
    <property type="match status" value="1"/>
</dbReference>
<dbReference type="GO" id="GO:0016020">
    <property type="term" value="C:membrane"/>
    <property type="evidence" value="ECO:0007669"/>
    <property type="project" value="InterPro"/>
</dbReference>
<dbReference type="InterPro" id="IPR056374">
    <property type="entry name" value="DesK/YvfT_N"/>
</dbReference>
<feature type="coiled-coil region" evidence="6">
    <location>
        <begin position="163"/>
        <end position="190"/>
    </location>
</feature>
<dbReference type="SUPFAM" id="SSF55874">
    <property type="entry name" value="ATPase domain of HSP90 chaperone/DNA topoisomerase II/histidine kinase"/>
    <property type="match status" value="1"/>
</dbReference>
<evidence type="ECO:0000313" key="11">
    <source>
        <dbReference type="Proteomes" id="UP001164726"/>
    </source>
</evidence>
<keyword evidence="11" id="KW-1185">Reference proteome</keyword>
<dbReference type="GO" id="GO:0046983">
    <property type="term" value="F:protein dimerization activity"/>
    <property type="evidence" value="ECO:0007669"/>
    <property type="project" value="InterPro"/>
</dbReference>
<feature type="transmembrane region" description="Helical" evidence="7">
    <location>
        <begin position="20"/>
        <end position="39"/>
    </location>
</feature>
<dbReference type="AlphaFoldDB" id="A0A9E8M298"/>
<feature type="domain" description="DesK/YvfT N-terminal" evidence="9">
    <location>
        <begin position="10"/>
        <end position="155"/>
    </location>
</feature>
<evidence type="ECO:0000256" key="2">
    <source>
        <dbReference type="ARBA" id="ARBA00012438"/>
    </source>
</evidence>
<keyword evidence="6" id="KW-0175">Coiled coil</keyword>
<keyword evidence="7" id="KW-0812">Transmembrane</keyword>
<feature type="domain" description="Signal transduction histidine kinase subgroup 3 dimerisation and phosphoacceptor" evidence="8">
    <location>
        <begin position="185"/>
        <end position="249"/>
    </location>
</feature>
<evidence type="ECO:0000256" key="1">
    <source>
        <dbReference type="ARBA" id="ARBA00000085"/>
    </source>
</evidence>
<keyword evidence="3" id="KW-0808">Transferase</keyword>
<feature type="transmembrane region" description="Helical" evidence="7">
    <location>
        <begin position="46"/>
        <end position="65"/>
    </location>
</feature>
<feature type="transmembrane region" description="Helical" evidence="7">
    <location>
        <begin position="117"/>
        <end position="135"/>
    </location>
</feature>
<evidence type="ECO:0000256" key="6">
    <source>
        <dbReference type="SAM" id="Coils"/>
    </source>
</evidence>
<dbReference type="Gene3D" id="3.30.565.10">
    <property type="entry name" value="Histidine kinase-like ATPase, C-terminal domain"/>
    <property type="match status" value="1"/>
</dbReference>
<evidence type="ECO:0000256" key="7">
    <source>
        <dbReference type="SAM" id="Phobius"/>
    </source>
</evidence>
<organism evidence="10 11">
    <name type="scientific">Fervidibacillus halotolerans</name>
    <dbReference type="NCBI Taxonomy" id="2980027"/>
    <lineage>
        <taxon>Bacteria</taxon>
        <taxon>Bacillati</taxon>
        <taxon>Bacillota</taxon>
        <taxon>Bacilli</taxon>
        <taxon>Bacillales</taxon>
        <taxon>Bacillaceae</taxon>
        <taxon>Fervidibacillus</taxon>
    </lineage>
</organism>
<keyword evidence="7" id="KW-1133">Transmembrane helix</keyword>
<keyword evidence="5" id="KW-0902">Two-component regulatory system</keyword>
<evidence type="ECO:0000256" key="4">
    <source>
        <dbReference type="ARBA" id="ARBA00022777"/>
    </source>
</evidence>
<dbReference type="Pfam" id="PF07730">
    <property type="entry name" value="HisKA_3"/>
    <property type="match status" value="1"/>
</dbReference>
<dbReference type="InterPro" id="IPR036890">
    <property type="entry name" value="HATPase_C_sf"/>
</dbReference>
<dbReference type="PANTHER" id="PTHR24421">
    <property type="entry name" value="NITRATE/NITRITE SENSOR PROTEIN NARX-RELATED"/>
    <property type="match status" value="1"/>
</dbReference>
<reference evidence="10" key="1">
    <citation type="submission" date="2022-09" db="EMBL/GenBank/DDBJ databases">
        <title>Complete Genomes of Fervidibacillus albus and Fervidibacillus halotolerans isolated from tidal flat sediments.</title>
        <authorList>
            <person name="Kwon K.K."/>
            <person name="Yang S.-H."/>
            <person name="Park M.J."/>
            <person name="Oh H.-M."/>
        </authorList>
    </citation>
    <scope>NUCLEOTIDE SEQUENCE</scope>
    <source>
        <strain evidence="10">MEBiC13594</strain>
    </source>
</reference>
<dbReference type="EC" id="2.7.13.3" evidence="2"/>
<comment type="catalytic activity">
    <reaction evidence="1">
        <text>ATP + protein L-histidine = ADP + protein N-phospho-L-histidine.</text>
        <dbReference type="EC" id="2.7.13.3"/>
    </reaction>
</comment>
<dbReference type="RefSeq" id="WP_275422153.1">
    <property type="nucleotide sequence ID" value="NZ_CP106877.1"/>
</dbReference>
<dbReference type="Gene3D" id="1.20.5.1930">
    <property type="match status" value="1"/>
</dbReference>
<dbReference type="KEGG" id="fhl:OE105_09430"/>
<proteinExistence type="predicted"/>
<evidence type="ECO:0000256" key="5">
    <source>
        <dbReference type="ARBA" id="ARBA00023012"/>
    </source>
</evidence>
<dbReference type="Proteomes" id="UP001164726">
    <property type="component" value="Chromosome"/>
</dbReference>
<evidence type="ECO:0000259" key="8">
    <source>
        <dbReference type="Pfam" id="PF07730"/>
    </source>
</evidence>
<keyword evidence="4 10" id="KW-0418">Kinase</keyword>
<protein>
    <recommendedName>
        <fullName evidence="2">histidine kinase</fullName>
        <ecNumber evidence="2">2.7.13.3</ecNumber>
    </recommendedName>
</protein>
<evidence type="ECO:0000259" key="9">
    <source>
        <dbReference type="Pfam" id="PF23540"/>
    </source>
</evidence>
<evidence type="ECO:0000313" key="10">
    <source>
        <dbReference type="EMBL" id="WAA13956.1"/>
    </source>
</evidence>
<sequence>MVQSMDQNKRSFELFPKEFGFFPYVFLSYLLFPIISISFTAGIKKMIGYFLLVIFFISYRRLFFLPSGKQFTFWVAIQMIIVYIFTFSYHHFLFLLGFYPGNFIGWYKGDRQFKRAVVAYFAFNFLLVIYFSLQYPMEKTLYYVPNIIAMMLSPFAVRSFFKRIELEKQLAKANQRIEELVKREERVRIARDLHDTLGHTLSLITLKSQLLQKMINKNLDRVKQEASDIENISRTALREARKMISDMRSMKISEALLSIEQMFQHAGVKCIVEGETYINNLSMFTQNLISMCLKEAAINIVKHSNASICRIVIQKKDGFFSINIRDDGIGFNESVQEGNGLKGIRERLSLINGTARFENVNGGALVQLKIPIIMKEYRGE</sequence>
<feature type="transmembrane region" description="Helical" evidence="7">
    <location>
        <begin position="71"/>
        <end position="96"/>
    </location>
</feature>
<gene>
    <name evidence="10" type="ORF">OE105_09430</name>
</gene>
<evidence type="ECO:0000256" key="3">
    <source>
        <dbReference type="ARBA" id="ARBA00022679"/>
    </source>
</evidence>
<dbReference type="GO" id="GO:0000155">
    <property type="term" value="F:phosphorelay sensor kinase activity"/>
    <property type="evidence" value="ECO:0007669"/>
    <property type="project" value="InterPro"/>
</dbReference>
<dbReference type="EMBL" id="CP106877">
    <property type="protein sequence ID" value="WAA13956.1"/>
    <property type="molecule type" value="Genomic_DNA"/>
</dbReference>
<accession>A0A9E8M298</accession>
<dbReference type="InterPro" id="IPR050482">
    <property type="entry name" value="Sensor_HK_TwoCompSys"/>
</dbReference>
<dbReference type="Pfam" id="PF23540">
    <property type="entry name" value="DesK_N"/>
    <property type="match status" value="1"/>
</dbReference>
<keyword evidence="7" id="KW-0472">Membrane</keyword>
<dbReference type="InterPro" id="IPR011712">
    <property type="entry name" value="Sig_transdc_His_kin_sub3_dim/P"/>
</dbReference>
<dbReference type="PANTHER" id="PTHR24421:SF63">
    <property type="entry name" value="SENSOR HISTIDINE KINASE DESK"/>
    <property type="match status" value="1"/>
</dbReference>
<name>A0A9E8M298_9BACI</name>